<dbReference type="GO" id="GO:1990351">
    <property type="term" value="C:transporter complex"/>
    <property type="evidence" value="ECO:0007669"/>
    <property type="project" value="TreeGrafter"/>
</dbReference>
<dbReference type="STRING" id="553385.GCA_000591415_01174"/>
<dbReference type="Proteomes" id="UP000319941">
    <property type="component" value="Unassembled WGS sequence"/>
</dbReference>
<evidence type="ECO:0008006" key="9">
    <source>
        <dbReference type="Google" id="ProtNLM"/>
    </source>
</evidence>
<proteinExistence type="predicted"/>
<dbReference type="GO" id="GO:0001530">
    <property type="term" value="F:lipopolysaccharide binding"/>
    <property type="evidence" value="ECO:0007669"/>
    <property type="project" value="TreeGrafter"/>
</dbReference>
<evidence type="ECO:0000256" key="4">
    <source>
        <dbReference type="ARBA" id="ARBA00023237"/>
    </source>
</evidence>
<sequence length="180" mass="19892">MTQANHSIASVRESTRISRRTGRRLLAAFGVGMALTLSGCGFQLRGQNDAPMAITQLDVKAPISETHSALRDALKRADISLSDSAPLTLNLGKVNENVQQVTFGDAGSIKRELTYNIVYSIQRKSDGAYLANQQVLEASSNYYTNDDNLLNTDDVRERAGRQINRDLSRQLLERLRVITP</sequence>
<dbReference type="Gene3D" id="3.30.160.150">
    <property type="entry name" value="Lipoprotein like domain"/>
    <property type="match status" value="1"/>
</dbReference>
<dbReference type="PANTHER" id="PTHR38098:SF1">
    <property type="entry name" value="LPS-ASSEMBLY LIPOPROTEIN LPTE"/>
    <property type="match status" value="1"/>
</dbReference>
<dbReference type="GO" id="GO:0019867">
    <property type="term" value="C:outer membrane"/>
    <property type="evidence" value="ECO:0007669"/>
    <property type="project" value="InterPro"/>
</dbReference>
<dbReference type="AlphaFoldDB" id="A0A558HDY5"/>
<organism evidence="7 8">
    <name type="scientific">Cobetia crustatorum</name>
    <dbReference type="NCBI Taxonomy" id="553385"/>
    <lineage>
        <taxon>Bacteria</taxon>
        <taxon>Pseudomonadati</taxon>
        <taxon>Pseudomonadota</taxon>
        <taxon>Gammaproteobacteria</taxon>
        <taxon>Oceanospirillales</taxon>
        <taxon>Halomonadaceae</taxon>
        <taxon>Cobetia</taxon>
    </lineage>
</organism>
<keyword evidence="8" id="KW-1185">Reference proteome</keyword>
<evidence type="ECO:0000256" key="5">
    <source>
        <dbReference type="ARBA" id="ARBA00023288"/>
    </source>
</evidence>
<keyword evidence="6" id="KW-0812">Transmembrane</keyword>
<dbReference type="PANTHER" id="PTHR38098">
    <property type="entry name" value="LPS-ASSEMBLY LIPOPROTEIN LPTE"/>
    <property type="match status" value="1"/>
</dbReference>
<evidence type="ECO:0000313" key="8">
    <source>
        <dbReference type="Proteomes" id="UP000319941"/>
    </source>
</evidence>
<evidence type="ECO:0000313" key="7">
    <source>
        <dbReference type="EMBL" id="TVU67351.1"/>
    </source>
</evidence>
<keyword evidence="5" id="KW-0449">Lipoprotein</keyword>
<dbReference type="GO" id="GO:0015920">
    <property type="term" value="P:lipopolysaccharide transport"/>
    <property type="evidence" value="ECO:0007669"/>
    <property type="project" value="TreeGrafter"/>
</dbReference>
<keyword evidence="1" id="KW-0732">Signal</keyword>
<dbReference type="GO" id="GO:0043165">
    <property type="term" value="P:Gram-negative-bacterium-type cell outer membrane assembly"/>
    <property type="evidence" value="ECO:0007669"/>
    <property type="project" value="InterPro"/>
</dbReference>
<keyword evidence="2 6" id="KW-0472">Membrane</keyword>
<comment type="caution">
    <text evidence="7">The sequence shown here is derived from an EMBL/GenBank/DDBJ whole genome shotgun (WGS) entry which is preliminary data.</text>
</comment>
<feature type="transmembrane region" description="Helical" evidence="6">
    <location>
        <begin position="25"/>
        <end position="44"/>
    </location>
</feature>
<dbReference type="EMBL" id="VNFH01000015">
    <property type="protein sequence ID" value="TVU67351.1"/>
    <property type="molecule type" value="Genomic_DNA"/>
</dbReference>
<dbReference type="Pfam" id="PF04390">
    <property type="entry name" value="LptE"/>
    <property type="match status" value="1"/>
</dbReference>
<accession>A0A558HDY5</accession>
<dbReference type="RefSeq" id="WP_144728077.1">
    <property type="nucleotide sequence ID" value="NZ_CAWOWR010000052.1"/>
</dbReference>
<evidence type="ECO:0000256" key="2">
    <source>
        <dbReference type="ARBA" id="ARBA00023136"/>
    </source>
</evidence>
<keyword evidence="4" id="KW-0998">Cell outer membrane</keyword>
<dbReference type="InterPro" id="IPR007485">
    <property type="entry name" value="LPS_assembly_LptE"/>
</dbReference>
<evidence type="ECO:0000256" key="1">
    <source>
        <dbReference type="ARBA" id="ARBA00022729"/>
    </source>
</evidence>
<evidence type="ECO:0000256" key="6">
    <source>
        <dbReference type="SAM" id="Phobius"/>
    </source>
</evidence>
<dbReference type="OrthoDB" id="6182244at2"/>
<keyword evidence="3" id="KW-0564">Palmitate</keyword>
<evidence type="ECO:0000256" key="3">
    <source>
        <dbReference type="ARBA" id="ARBA00023139"/>
    </source>
</evidence>
<gene>
    <name evidence="7" type="ORF">FQP86_16890</name>
</gene>
<name>A0A558HDY5_9GAMM</name>
<reference evidence="7 8" key="1">
    <citation type="submission" date="2019-07" db="EMBL/GenBank/DDBJ databases">
        <title>Diversity of Bacteria from Kongsfjorden, Arctic.</title>
        <authorList>
            <person name="Yu Y."/>
        </authorList>
    </citation>
    <scope>NUCLEOTIDE SEQUENCE [LARGE SCALE GENOMIC DNA]</scope>
    <source>
        <strain evidence="7 8">SM1923</strain>
    </source>
</reference>
<protein>
    <recommendedName>
        <fullName evidence="9">LPS-assembly lipoprotein LptE</fullName>
    </recommendedName>
</protein>
<keyword evidence="6" id="KW-1133">Transmembrane helix</keyword>